<evidence type="ECO:0000313" key="3">
    <source>
        <dbReference type="Proteomes" id="UP001549921"/>
    </source>
</evidence>
<evidence type="ECO:0000313" key="2">
    <source>
        <dbReference type="EMBL" id="KAL0850675.1"/>
    </source>
</evidence>
<comment type="caution">
    <text evidence="2">The sequence shown here is derived from an EMBL/GenBank/DDBJ whole genome shotgun (WGS) entry which is preliminary data.</text>
</comment>
<dbReference type="EMBL" id="JBEDNZ010000003">
    <property type="protein sequence ID" value="KAL0850675.1"/>
    <property type="molecule type" value="Genomic_DNA"/>
</dbReference>
<dbReference type="PANTHER" id="PTHR47331">
    <property type="entry name" value="PHD-TYPE DOMAIN-CONTAINING PROTEIN"/>
    <property type="match status" value="1"/>
</dbReference>
<protein>
    <recommendedName>
        <fullName evidence="1">Integrase catalytic domain-containing protein</fullName>
    </recommendedName>
</protein>
<dbReference type="Pfam" id="PF05380">
    <property type="entry name" value="Peptidase_A17"/>
    <property type="match status" value="1"/>
</dbReference>
<feature type="domain" description="Integrase catalytic" evidence="1">
    <location>
        <begin position="629"/>
        <end position="815"/>
    </location>
</feature>
<dbReference type="InterPro" id="IPR012337">
    <property type="entry name" value="RNaseH-like_sf"/>
</dbReference>
<evidence type="ECO:0000259" key="1">
    <source>
        <dbReference type="PROSITE" id="PS50994"/>
    </source>
</evidence>
<dbReference type="InterPro" id="IPR040676">
    <property type="entry name" value="DUF5641"/>
</dbReference>
<reference evidence="2 3" key="1">
    <citation type="submission" date="2024-06" db="EMBL/GenBank/DDBJ databases">
        <title>A chromosome-level genome assembly of beet webworm, Loxostege sticticalis.</title>
        <authorList>
            <person name="Zhang Y."/>
        </authorList>
    </citation>
    <scope>NUCLEOTIDE SEQUENCE [LARGE SCALE GENOMIC DNA]</scope>
    <source>
        <strain evidence="2">AQ028</strain>
        <tissue evidence="2">Male pupae</tissue>
    </source>
</reference>
<dbReference type="Gene3D" id="3.30.420.10">
    <property type="entry name" value="Ribonuclease H-like superfamily/Ribonuclease H"/>
    <property type="match status" value="2"/>
</dbReference>
<dbReference type="GO" id="GO:0042575">
    <property type="term" value="C:DNA polymerase complex"/>
    <property type="evidence" value="ECO:0007669"/>
    <property type="project" value="UniProtKB-ARBA"/>
</dbReference>
<dbReference type="AlphaFoldDB" id="A0ABD0TN46"/>
<dbReference type="SUPFAM" id="SSF53098">
    <property type="entry name" value="Ribonuclease H-like"/>
    <property type="match status" value="1"/>
</dbReference>
<dbReference type="PROSITE" id="PS50994">
    <property type="entry name" value="INTEGRASE"/>
    <property type="match status" value="1"/>
</dbReference>
<proteinExistence type="predicted"/>
<dbReference type="Pfam" id="PF18701">
    <property type="entry name" value="DUF5641"/>
    <property type="match status" value="1"/>
</dbReference>
<dbReference type="Proteomes" id="UP001549921">
    <property type="component" value="Unassembled WGS sequence"/>
</dbReference>
<dbReference type="InterPro" id="IPR008042">
    <property type="entry name" value="Retrotrans_Pao"/>
</dbReference>
<organism evidence="2 3">
    <name type="scientific">Loxostege sticticalis</name>
    <name type="common">Beet webworm moth</name>
    <dbReference type="NCBI Taxonomy" id="481309"/>
    <lineage>
        <taxon>Eukaryota</taxon>
        <taxon>Metazoa</taxon>
        <taxon>Ecdysozoa</taxon>
        <taxon>Arthropoda</taxon>
        <taxon>Hexapoda</taxon>
        <taxon>Insecta</taxon>
        <taxon>Pterygota</taxon>
        <taxon>Neoptera</taxon>
        <taxon>Endopterygota</taxon>
        <taxon>Lepidoptera</taxon>
        <taxon>Glossata</taxon>
        <taxon>Ditrysia</taxon>
        <taxon>Pyraloidea</taxon>
        <taxon>Crambidae</taxon>
        <taxon>Pyraustinae</taxon>
        <taxon>Loxostege</taxon>
    </lineage>
</organism>
<dbReference type="InterPro" id="IPR043502">
    <property type="entry name" value="DNA/RNA_pol_sf"/>
</dbReference>
<sequence>MFPQIRVREDDRDCLRYLWFSPEGHLKEFRMSSLIFGASASPFTAIYIKNRNAKDFQDQYPEAAKSIIQDHYMDDFLGSLDCPEEAARLAADVLHVHAQCGFEMRSWVSNVPEALKYIPAHLHKEGTGNIDLNLDGAQVKSDVRVLGLHWNPQDDTFNFKVDVDPPLPSKFTKRQVLRDLMRIYDPLGFLQPKVTKGKILFQRTWRLVDSWDVPLPCSERAQWDEWYRDIKSVNACKVPRAYKVLSTFVTQELHVFTDASELANACVAYWRFVFKDGTTHLAFIASKSRVAPLKPASIPRLELQAALLGVRLAQTICAEHRGHASRRVFWSDSKTVLAWIRSDSRKYKAFVSHRLGEIAEQTQANEWCWVPTALNVADDATRLNCTSSERWWHGPSFLREQEEDWPQPNATQNNCPENESELRPREKVQLVNYIFLSAERFSNWRRLLRVAARVFQFTRLLRDKEARSADTLRAYGLRPLLACDVRNAEGFLLKQAQRDAFAEELTCIQLGKDLPKRSRLRNLDPRLAEDGFLRACGRISTVAAAPDVRNPIILDGRHPTVRLLITDHHVKAMHGHNETVVNQLRQKYAILHLRPTVRYIAAKCHSCRNRKAQPATPPTGDLPEERLQHHHQPFSFVGLDYFGPLEVTVKRSREKRYVALFTCLVTLAIHLEVVGSLTADSAIMALRRLIARRGCPTKIVSDNGTAFTGASRLLKEAWMEIEHTKVMEFAASNQIEWQFIPPAAPSMGGAWERLVRSVKRCLSVVLREKAPKEEILITLLAEIEYLINSRPLTHVPVAHEDEPALTPNHFLLRANATLPTPESSDRDLICRLGWKKAVRLADEFWTRWVKEYLPNLVPRGPSRETNNVKVGDIVFICDGNLPRGVWPRGRVVQVFPGKDGVVRVADVRTSAGVLRRPARKLAKLDLSP</sequence>
<dbReference type="SUPFAM" id="SSF56672">
    <property type="entry name" value="DNA/RNA polymerases"/>
    <property type="match status" value="1"/>
</dbReference>
<dbReference type="InterPro" id="IPR001584">
    <property type="entry name" value="Integrase_cat-core"/>
</dbReference>
<dbReference type="GO" id="GO:0071897">
    <property type="term" value="P:DNA biosynthetic process"/>
    <property type="evidence" value="ECO:0007669"/>
    <property type="project" value="UniProtKB-ARBA"/>
</dbReference>
<dbReference type="InterPro" id="IPR036397">
    <property type="entry name" value="RNaseH_sf"/>
</dbReference>
<accession>A0ABD0TN46</accession>
<gene>
    <name evidence="2" type="ORF">ABMA28_012424</name>
</gene>
<name>A0ABD0TN46_LOXSC</name>